<organism evidence="1 2">
    <name type="scientific">Yersinia mollaretii</name>
    <dbReference type="NCBI Taxonomy" id="33060"/>
    <lineage>
        <taxon>Bacteria</taxon>
        <taxon>Pseudomonadati</taxon>
        <taxon>Pseudomonadota</taxon>
        <taxon>Gammaproteobacteria</taxon>
        <taxon>Enterobacterales</taxon>
        <taxon>Yersiniaceae</taxon>
        <taxon>Yersinia</taxon>
    </lineage>
</organism>
<dbReference type="EMBL" id="CQBM01000007">
    <property type="protein sequence ID" value="CNI32275.1"/>
    <property type="molecule type" value="Genomic_DNA"/>
</dbReference>
<evidence type="ECO:0000313" key="2">
    <source>
        <dbReference type="Proteomes" id="UP000040841"/>
    </source>
</evidence>
<dbReference type="AlphaFoldDB" id="A0AA36PK95"/>
<name>A0AA36PK95_YERMO</name>
<reference evidence="1 2" key="1">
    <citation type="submission" date="2015-03" db="EMBL/GenBank/DDBJ databases">
        <authorList>
            <consortium name="Pathogen Informatics"/>
            <person name="Murphy D."/>
        </authorList>
    </citation>
    <scope>NUCLEOTIDE SEQUENCE [LARGE SCALE GENOMIC DNA]</scope>
    <source>
        <strain evidence="1 2">FE82747</strain>
    </source>
</reference>
<dbReference type="Proteomes" id="UP000040841">
    <property type="component" value="Unassembled WGS sequence"/>
</dbReference>
<evidence type="ECO:0000313" key="1">
    <source>
        <dbReference type="EMBL" id="CNI32275.1"/>
    </source>
</evidence>
<proteinExistence type="predicted"/>
<accession>A0AA36PK95</accession>
<gene>
    <name evidence="1" type="ORF">ERS008502_02912</name>
</gene>
<protein>
    <submittedName>
        <fullName evidence="1">Uncharacterized protein</fullName>
    </submittedName>
</protein>
<sequence length="37" mass="4403">MTLEKRIEELEKNIKNINHPSNVKGWKIHYSGKLIIK</sequence>
<comment type="caution">
    <text evidence="1">The sequence shown here is derived from an EMBL/GenBank/DDBJ whole genome shotgun (WGS) entry which is preliminary data.</text>
</comment>